<comment type="function">
    <text evidence="8">Cleaves the carbon-mercury bond of organomercurials such as phenylmercuric acetate. One product is Hg(2+), which is subsequently detoxified by the mercuric reductase.</text>
</comment>
<evidence type="ECO:0000256" key="6">
    <source>
        <dbReference type="ARBA" id="ARBA00022914"/>
    </source>
</evidence>
<comment type="catalytic activity">
    <reaction evidence="1">
        <text>an alkylmercury + H(+) = an alkane + Hg(2+)</text>
        <dbReference type="Rhea" id="RHEA:18777"/>
        <dbReference type="ChEBI" id="CHEBI:15378"/>
        <dbReference type="ChEBI" id="CHEBI:16793"/>
        <dbReference type="ChEBI" id="CHEBI:18310"/>
        <dbReference type="ChEBI" id="CHEBI:83725"/>
        <dbReference type="EC" id="4.99.1.2"/>
    </reaction>
</comment>
<evidence type="ECO:0000256" key="5">
    <source>
        <dbReference type="ARBA" id="ARBA00022466"/>
    </source>
</evidence>
<evidence type="ECO:0000259" key="10">
    <source>
        <dbReference type="Pfam" id="PF12324"/>
    </source>
</evidence>
<dbReference type="PRINTS" id="PR01699">
    <property type="entry name" value="ORGNOHGLYASE"/>
</dbReference>
<dbReference type="EMBL" id="JABCLB010000099">
    <property type="protein sequence ID" value="NMU81339.1"/>
    <property type="molecule type" value="Genomic_DNA"/>
</dbReference>
<keyword evidence="7 11" id="KW-0456">Lyase</keyword>
<evidence type="ECO:0000256" key="3">
    <source>
        <dbReference type="ARBA" id="ARBA00013237"/>
    </source>
</evidence>
<dbReference type="Proteomes" id="UP000518904">
    <property type="component" value="Unassembled WGS sequence"/>
</dbReference>
<proteinExistence type="inferred from homology"/>
<dbReference type="Gene3D" id="3.30.450.410">
    <property type="match status" value="1"/>
</dbReference>
<comment type="caution">
    <text evidence="11">The sequence shown here is derived from an EMBL/GenBank/DDBJ whole genome shotgun (WGS) entry which is preliminary data.</text>
</comment>
<evidence type="ECO:0000256" key="4">
    <source>
        <dbReference type="ARBA" id="ARBA00018180"/>
    </source>
</evidence>
<feature type="non-terminal residue" evidence="11">
    <location>
        <position position="99"/>
    </location>
</feature>
<dbReference type="Pfam" id="PF12324">
    <property type="entry name" value="HTH_15"/>
    <property type="match status" value="1"/>
</dbReference>
<evidence type="ECO:0000256" key="9">
    <source>
        <dbReference type="ARBA" id="ARBA00031271"/>
    </source>
</evidence>
<feature type="domain" description="Alkylmercury lyase helix-turn-helix" evidence="10">
    <location>
        <begin position="8"/>
        <end position="75"/>
    </location>
</feature>
<dbReference type="InterPro" id="IPR024259">
    <property type="entry name" value="MerB_HTH_dom"/>
</dbReference>
<dbReference type="InterPro" id="IPR036390">
    <property type="entry name" value="WH_DNA-bd_sf"/>
</dbReference>
<accession>A0A7Y0XAL4</accession>
<evidence type="ECO:0000313" key="12">
    <source>
        <dbReference type="Proteomes" id="UP000518904"/>
    </source>
</evidence>
<evidence type="ECO:0000313" key="11">
    <source>
        <dbReference type="EMBL" id="NMU81339.1"/>
    </source>
</evidence>
<organism evidence="11 12">
    <name type="scientific">Vibrio parahaemolyticus</name>
    <dbReference type="NCBI Taxonomy" id="670"/>
    <lineage>
        <taxon>Bacteria</taxon>
        <taxon>Pseudomonadati</taxon>
        <taxon>Pseudomonadota</taxon>
        <taxon>Gammaproteobacteria</taxon>
        <taxon>Vibrionales</taxon>
        <taxon>Vibrionaceae</taxon>
        <taxon>Vibrio</taxon>
    </lineage>
</organism>
<dbReference type="AlphaFoldDB" id="A0A7Y0XAL4"/>
<evidence type="ECO:0000256" key="8">
    <source>
        <dbReference type="ARBA" id="ARBA00025326"/>
    </source>
</evidence>
<sequence>MKLAPYILERLTSVNRTNGTADLLVPLLRELAKGRPVSRTTLAGILDWPAERVAAVLEQATSTEYDKDGNIIGYGLTLRETSYVFEIDDRRLYAWCALD</sequence>
<dbReference type="SUPFAM" id="SSF46785">
    <property type="entry name" value="Winged helix' DNA-binding domain"/>
    <property type="match status" value="1"/>
</dbReference>
<evidence type="ECO:0000256" key="7">
    <source>
        <dbReference type="ARBA" id="ARBA00023239"/>
    </source>
</evidence>
<dbReference type="InterPro" id="IPR004927">
    <property type="entry name" value="MerB"/>
</dbReference>
<evidence type="ECO:0000256" key="1">
    <source>
        <dbReference type="ARBA" id="ARBA00000165"/>
    </source>
</evidence>
<keyword evidence="6" id="KW-0476">Mercury</keyword>
<dbReference type="InterPro" id="IPR053717">
    <property type="entry name" value="MerB_lyase_sf"/>
</dbReference>
<dbReference type="EC" id="4.99.1.2" evidence="3"/>
<dbReference type="GO" id="GO:0046689">
    <property type="term" value="P:response to mercury ion"/>
    <property type="evidence" value="ECO:0007669"/>
    <property type="project" value="UniProtKB-KW"/>
</dbReference>
<reference evidence="11 12" key="1">
    <citation type="submission" date="2020-04" db="EMBL/GenBank/DDBJ databases">
        <title>Whole-genome sequencing of Vibrio spp. from China reveals different genetic environments of blaCTX-M-14 among diverse lineages.</title>
        <authorList>
            <person name="Zheng Z."/>
            <person name="Ye L."/>
            <person name="Chen S."/>
        </authorList>
    </citation>
    <scope>NUCLEOTIDE SEQUENCE [LARGE SCALE GENOMIC DNA]</scope>
    <source>
        <strain evidence="11 12">Vb0551</strain>
    </source>
</reference>
<evidence type="ECO:0000256" key="2">
    <source>
        <dbReference type="ARBA" id="ARBA00009443"/>
    </source>
</evidence>
<gene>
    <name evidence="11" type="ORF">HKB16_00435</name>
</gene>
<dbReference type="GO" id="GO:0018836">
    <property type="term" value="F:alkylmercury lyase activity"/>
    <property type="evidence" value="ECO:0007669"/>
    <property type="project" value="UniProtKB-EC"/>
</dbReference>
<keyword evidence="5" id="KW-0475">Mercuric resistance</keyword>
<name>A0A7Y0XAL4_VIBPH</name>
<protein>
    <recommendedName>
        <fullName evidence="4">Alkylmercury lyase</fullName>
        <ecNumber evidence="3">4.99.1.2</ecNumber>
    </recommendedName>
    <alternativeName>
        <fullName evidence="9">Organomercurial lyase</fullName>
    </alternativeName>
</protein>
<comment type="similarity">
    <text evidence="2">Belongs to the MerB family.</text>
</comment>